<proteinExistence type="predicted"/>
<gene>
    <name evidence="1" type="ORF">HAHE_26810</name>
</gene>
<accession>A0ABN6H9Y0</accession>
<sequence length="98" mass="10945">MTADEIASSAAQDATYPTGLTDTEKVLWLAKAGRWDEAHDLCQELPNPAGSWIHAWLHRQEGDYGNACYWYARANKPAPASGAPLEDEWFQIARELAR</sequence>
<evidence type="ECO:0000313" key="1">
    <source>
        <dbReference type="EMBL" id="BCX48773.1"/>
    </source>
</evidence>
<organism evidence="1 2">
    <name type="scientific">Haloferula helveola</name>
    <dbReference type="NCBI Taxonomy" id="490095"/>
    <lineage>
        <taxon>Bacteria</taxon>
        <taxon>Pseudomonadati</taxon>
        <taxon>Verrucomicrobiota</taxon>
        <taxon>Verrucomicrobiia</taxon>
        <taxon>Verrucomicrobiales</taxon>
        <taxon>Verrucomicrobiaceae</taxon>
        <taxon>Haloferula</taxon>
    </lineage>
</organism>
<dbReference type="RefSeq" id="WP_338685126.1">
    <property type="nucleotide sequence ID" value="NZ_AP024702.1"/>
</dbReference>
<keyword evidence="2" id="KW-1185">Reference proteome</keyword>
<evidence type="ECO:0000313" key="2">
    <source>
        <dbReference type="Proteomes" id="UP001374893"/>
    </source>
</evidence>
<name>A0ABN6H9Y0_9BACT</name>
<reference evidence="1 2" key="1">
    <citation type="submission" date="2021-06" db="EMBL/GenBank/DDBJ databases">
        <title>Complete genome of Haloferula helveola possessing various polysaccharide degrading enzymes.</title>
        <authorList>
            <person name="Takami H."/>
            <person name="Huang C."/>
            <person name="Hamasaki K."/>
        </authorList>
    </citation>
    <scope>NUCLEOTIDE SEQUENCE [LARGE SCALE GENOMIC DNA]</scope>
    <source>
        <strain evidence="1 2">CN-1</strain>
    </source>
</reference>
<dbReference type="EMBL" id="AP024702">
    <property type="protein sequence ID" value="BCX48773.1"/>
    <property type="molecule type" value="Genomic_DNA"/>
</dbReference>
<protein>
    <recommendedName>
        <fullName evidence="3">Tetratricopeptide repeat protein</fullName>
    </recommendedName>
</protein>
<dbReference type="Proteomes" id="UP001374893">
    <property type="component" value="Chromosome"/>
</dbReference>
<evidence type="ECO:0008006" key="3">
    <source>
        <dbReference type="Google" id="ProtNLM"/>
    </source>
</evidence>